<dbReference type="EMBL" id="FNDJ01000002">
    <property type="protein sequence ID" value="SDH51792.1"/>
    <property type="molecule type" value="Genomic_DNA"/>
</dbReference>
<sequence>MLSRGELFDLFDGLAGLPYGGEAVDQRTHALQAAAHAVAAGADDELVLAAAFHDVGRARPVATAHRGMPHEEAGAAFARDHLTERTAWAIQQHVAAKRYLVAVNPAYHDTLSPVSVRSLRVQGGPMTPEEVTVFEAHPWSQDAVSLRLWDDAAKDPRGPVLPMDDLVATYERVVRA</sequence>
<keyword evidence="2" id="KW-0223">Dioxygenase</keyword>
<dbReference type="PANTHER" id="PTHR40202">
    <property type="match status" value="1"/>
</dbReference>
<reference evidence="2 3" key="1">
    <citation type="submission" date="2016-10" db="EMBL/GenBank/DDBJ databases">
        <authorList>
            <person name="de Groot N.N."/>
        </authorList>
    </citation>
    <scope>NUCLEOTIDE SEQUENCE [LARGE SCALE GENOMIC DNA]</scope>
    <source>
        <strain evidence="2 3">CGMCC 4.6533</strain>
    </source>
</reference>
<keyword evidence="3" id="KW-1185">Reference proteome</keyword>
<evidence type="ECO:0000313" key="2">
    <source>
        <dbReference type="EMBL" id="SDH51792.1"/>
    </source>
</evidence>
<protein>
    <submittedName>
        <fullName evidence="2">Gamma-butyrobetaine dioxygenase</fullName>
    </submittedName>
</protein>
<dbReference type="AlphaFoldDB" id="A0A1G8D281"/>
<dbReference type="GO" id="GO:0051213">
    <property type="term" value="F:dioxygenase activity"/>
    <property type="evidence" value="ECO:0007669"/>
    <property type="project" value="UniProtKB-KW"/>
</dbReference>
<dbReference type="RefSeq" id="WP_090929730.1">
    <property type="nucleotide sequence ID" value="NZ_FNDJ01000002.1"/>
</dbReference>
<dbReference type="OrthoDB" id="581608at2"/>
<accession>A0A1G8D281</accession>
<dbReference type="Gene3D" id="1.10.3210.10">
    <property type="entry name" value="Hypothetical protein af1432"/>
    <property type="match status" value="1"/>
</dbReference>
<keyword evidence="2" id="KW-0560">Oxidoreductase</keyword>
<proteinExistence type="predicted"/>
<dbReference type="SUPFAM" id="SSF109604">
    <property type="entry name" value="HD-domain/PDEase-like"/>
    <property type="match status" value="1"/>
</dbReference>
<dbReference type="InterPro" id="IPR006674">
    <property type="entry name" value="HD_domain"/>
</dbReference>
<name>A0A1G8D281_9ACTN</name>
<dbReference type="STRING" id="633440.SAMN05421869_102450"/>
<evidence type="ECO:0000313" key="3">
    <source>
        <dbReference type="Proteomes" id="UP000199202"/>
    </source>
</evidence>
<dbReference type="PANTHER" id="PTHR40202:SF1">
    <property type="entry name" value="HD DOMAIN-CONTAINING PROTEIN"/>
    <property type="match status" value="1"/>
</dbReference>
<dbReference type="Proteomes" id="UP000199202">
    <property type="component" value="Unassembled WGS sequence"/>
</dbReference>
<evidence type="ECO:0000259" key="1">
    <source>
        <dbReference type="Pfam" id="PF01966"/>
    </source>
</evidence>
<dbReference type="Pfam" id="PF01966">
    <property type="entry name" value="HD"/>
    <property type="match status" value="1"/>
</dbReference>
<dbReference type="InterPro" id="IPR052567">
    <property type="entry name" value="OP_Dioxygenase"/>
</dbReference>
<gene>
    <name evidence="2" type="ORF">SAMN05421869_102450</name>
</gene>
<feature type="domain" description="HD" evidence="1">
    <location>
        <begin position="28"/>
        <end position="98"/>
    </location>
</feature>
<organism evidence="2 3">
    <name type="scientific">Nonomuraea jiangxiensis</name>
    <dbReference type="NCBI Taxonomy" id="633440"/>
    <lineage>
        <taxon>Bacteria</taxon>
        <taxon>Bacillati</taxon>
        <taxon>Actinomycetota</taxon>
        <taxon>Actinomycetes</taxon>
        <taxon>Streptosporangiales</taxon>
        <taxon>Streptosporangiaceae</taxon>
        <taxon>Nonomuraea</taxon>
    </lineage>
</organism>